<comment type="caution">
    <text evidence="2">The sequence shown here is derived from an EMBL/GenBank/DDBJ whole genome shotgun (WGS) entry which is preliminary data.</text>
</comment>
<dbReference type="PANTHER" id="PTHR18034:SF4">
    <property type="entry name" value="NUCLEOLAR MIF4G DOMAIN-CONTAINING PROTEIN 1"/>
    <property type="match status" value="1"/>
</dbReference>
<feature type="compositionally biased region" description="Basic residues" evidence="1">
    <location>
        <begin position="73"/>
        <end position="83"/>
    </location>
</feature>
<dbReference type="GO" id="GO:0042274">
    <property type="term" value="P:ribosomal small subunit biogenesis"/>
    <property type="evidence" value="ECO:0007669"/>
    <property type="project" value="TreeGrafter"/>
</dbReference>
<dbReference type="EMBL" id="VOIH02000001">
    <property type="protein sequence ID" value="KAF3456658.1"/>
    <property type="molecule type" value="Genomic_DNA"/>
</dbReference>
<accession>A0A8K0HS77</accession>
<dbReference type="PANTHER" id="PTHR18034">
    <property type="entry name" value="CELL CYCLE CONTROL PROTEIN CWF22-RELATED"/>
    <property type="match status" value="1"/>
</dbReference>
<proteinExistence type="predicted"/>
<keyword evidence="3" id="KW-1185">Reference proteome</keyword>
<reference evidence="2" key="1">
    <citation type="submission" date="2020-03" db="EMBL/GenBank/DDBJ databases">
        <title>A high-quality chromosome-level genome assembly of a woody plant with both climbing and erect habits, Rhamnella rubrinervis.</title>
        <authorList>
            <person name="Lu Z."/>
            <person name="Yang Y."/>
            <person name="Zhu X."/>
            <person name="Sun Y."/>
        </authorList>
    </citation>
    <scope>NUCLEOTIDE SEQUENCE</scope>
    <source>
        <strain evidence="2">BYM</strain>
        <tissue evidence="2">Leaf</tissue>
    </source>
</reference>
<evidence type="ECO:0000313" key="2">
    <source>
        <dbReference type="EMBL" id="KAF3456658.1"/>
    </source>
</evidence>
<name>A0A8K0HS77_9ROSA</name>
<dbReference type="GO" id="GO:0005730">
    <property type="term" value="C:nucleolus"/>
    <property type="evidence" value="ECO:0007669"/>
    <property type="project" value="TreeGrafter"/>
</dbReference>
<evidence type="ECO:0000256" key="1">
    <source>
        <dbReference type="SAM" id="MobiDB-lite"/>
    </source>
</evidence>
<sequence length="321" mass="35309">MDMNSNVISAEDDLELERKLTKKLKVKNGKVKGEDLGMNIFFKGIPSVLDSVEEEKLTDTEELPGENFEKKLSSKKRKRKKLSKQGLEGEIPDDSTAAVHEPLETYAEVESVELSAKVSSCKKNKKTRLLDKGEEGNIAVGTGIDVPKLVESDGIEVASNVVLDSAPGKYIVPHLRSLARNDSEQYTQVRTRIKRILNRLIESNVESSTGEVSIIFRSIARGIASQILSEEVLAFCSRGPRGNEQYAAVYAAFVAGMACSVRVDFSAKLMASLAKTFESKHLSEIDVSTIVTVLECCGMKIRAYDPLAMKDFVQSVQNRAS</sequence>
<dbReference type="Gene3D" id="1.25.40.180">
    <property type="match status" value="1"/>
</dbReference>
<evidence type="ECO:0008006" key="4">
    <source>
        <dbReference type="Google" id="ProtNLM"/>
    </source>
</evidence>
<dbReference type="GO" id="GO:0003723">
    <property type="term" value="F:RNA binding"/>
    <property type="evidence" value="ECO:0007669"/>
    <property type="project" value="TreeGrafter"/>
</dbReference>
<dbReference type="AlphaFoldDB" id="A0A8K0HS77"/>
<dbReference type="Proteomes" id="UP000796880">
    <property type="component" value="Unassembled WGS sequence"/>
</dbReference>
<protein>
    <recommendedName>
        <fullName evidence="4">MIF4G domain-containing protein</fullName>
    </recommendedName>
</protein>
<organism evidence="2 3">
    <name type="scientific">Rhamnella rubrinervis</name>
    <dbReference type="NCBI Taxonomy" id="2594499"/>
    <lineage>
        <taxon>Eukaryota</taxon>
        <taxon>Viridiplantae</taxon>
        <taxon>Streptophyta</taxon>
        <taxon>Embryophyta</taxon>
        <taxon>Tracheophyta</taxon>
        <taxon>Spermatophyta</taxon>
        <taxon>Magnoliopsida</taxon>
        <taxon>eudicotyledons</taxon>
        <taxon>Gunneridae</taxon>
        <taxon>Pentapetalae</taxon>
        <taxon>rosids</taxon>
        <taxon>fabids</taxon>
        <taxon>Rosales</taxon>
        <taxon>Rhamnaceae</taxon>
        <taxon>rhamnoid group</taxon>
        <taxon>Rhamneae</taxon>
        <taxon>Rhamnella</taxon>
    </lineage>
</organism>
<gene>
    <name evidence="2" type="ORF">FNV43_RR01312</name>
</gene>
<evidence type="ECO:0000313" key="3">
    <source>
        <dbReference type="Proteomes" id="UP000796880"/>
    </source>
</evidence>
<dbReference type="OrthoDB" id="10260961at2759"/>
<feature type="region of interest" description="Disordered" evidence="1">
    <location>
        <begin position="56"/>
        <end position="99"/>
    </location>
</feature>
<dbReference type="InterPro" id="IPR050781">
    <property type="entry name" value="CWC22_splicing_factor"/>
</dbReference>